<dbReference type="RefSeq" id="WP_005674926.1">
    <property type="nucleotide sequence ID" value="NZ_CP146288.1"/>
</dbReference>
<dbReference type="Proteomes" id="UP000011021">
    <property type="component" value="Unassembled WGS sequence"/>
</dbReference>
<dbReference type="PANTHER" id="PTHR35586">
    <property type="entry name" value="SLL1691 PROTEIN"/>
    <property type="match status" value="1"/>
</dbReference>
<evidence type="ECO:0008006" key="3">
    <source>
        <dbReference type="Google" id="ProtNLM"/>
    </source>
</evidence>
<proteinExistence type="predicted"/>
<dbReference type="AlphaFoldDB" id="E7S0K6"/>
<evidence type="ECO:0000313" key="1">
    <source>
        <dbReference type="EMBL" id="EFV93780.1"/>
    </source>
</evidence>
<comment type="caution">
    <text evidence="1">The sequence shown here is derived from an EMBL/GenBank/DDBJ whole genome shotgun (WGS) entry which is preliminary data.</text>
</comment>
<dbReference type="PANTHER" id="PTHR35586:SF1">
    <property type="entry name" value="SLL1691 PROTEIN"/>
    <property type="match status" value="1"/>
</dbReference>
<protein>
    <recommendedName>
        <fullName evidence="3">DUF4351 domain-containing protein</fullName>
    </recommendedName>
</protein>
<dbReference type="HOGENOM" id="CLU_080395_0_0_4"/>
<dbReference type="STRING" id="887898.HMPREF0551_2470"/>
<dbReference type="EMBL" id="AEQP01000023">
    <property type="protein sequence ID" value="EFV93780.1"/>
    <property type="molecule type" value="Genomic_DNA"/>
</dbReference>
<sequence>MPMSHDQNFKNLILDYPLQALAFSAPEEAKALPPDVVIRSVREELPKDRLGDRFFELDVPLLAEWPDGRREALLFVVEEQTDPARFSIRKLASYCLAIGEFYDTDRVVPVVIFLRSGASIARQLRMGSDQQCYLDFHYIACVLPEIPVEDHLNSQNIVARLNLVNMRLGKGQRIHAYGHAVRGLMTLESSWERQRKYIDFVEAYGALDEDERRRYRELYVTEDAQMMQWSERLLDQGEQRGVQKGLQQGLQQGLQKGLRQGQLGLLADLLAERFGALDEAVQARLEQADEETLKRWGRNLLSARSMDEVFRTQ</sequence>
<name>E7S0K6_9BURK</name>
<dbReference type="eggNOG" id="COG5464">
    <property type="taxonomic scope" value="Bacteria"/>
</dbReference>
<accession>E7S0K6</accession>
<gene>
    <name evidence="1" type="ORF">HMPREF0551_2470</name>
</gene>
<keyword evidence="2" id="KW-1185">Reference proteome</keyword>
<evidence type="ECO:0000313" key="2">
    <source>
        <dbReference type="Proteomes" id="UP000011021"/>
    </source>
</evidence>
<reference evidence="1 2" key="1">
    <citation type="submission" date="2010-12" db="EMBL/GenBank/DDBJ databases">
        <authorList>
            <person name="Muzny D."/>
            <person name="Qin X."/>
            <person name="Deng J."/>
            <person name="Jiang H."/>
            <person name="Liu Y."/>
            <person name="Qu J."/>
            <person name="Song X.-Z."/>
            <person name="Zhang L."/>
            <person name="Thornton R."/>
            <person name="Coyle M."/>
            <person name="Francisco L."/>
            <person name="Jackson L."/>
            <person name="Javaid M."/>
            <person name="Korchina V."/>
            <person name="Kovar C."/>
            <person name="Mata R."/>
            <person name="Mathew T."/>
            <person name="Ngo R."/>
            <person name="Nguyen L."/>
            <person name="Nguyen N."/>
            <person name="Okwuonu G."/>
            <person name="Ongeri F."/>
            <person name="Pham C."/>
            <person name="Simmons D."/>
            <person name="Wilczek-Boney K."/>
            <person name="Hale W."/>
            <person name="Jakkamsetti A."/>
            <person name="Pham P."/>
            <person name="Ruth R."/>
            <person name="San Lucas F."/>
            <person name="Warren J."/>
            <person name="Zhang J."/>
            <person name="Zhao Z."/>
            <person name="Zhou C."/>
            <person name="Zhu D."/>
            <person name="Lee S."/>
            <person name="Bess C."/>
            <person name="Blankenburg K."/>
            <person name="Forbes L."/>
            <person name="Fu Q."/>
            <person name="Gubbala S."/>
            <person name="Hirani K."/>
            <person name="Jayaseelan J.C."/>
            <person name="Lara F."/>
            <person name="Munidasa M."/>
            <person name="Palculict T."/>
            <person name="Patil S."/>
            <person name="Pu L.-L."/>
            <person name="Saada N."/>
            <person name="Tang L."/>
            <person name="Weissenberger G."/>
            <person name="Zhu Y."/>
            <person name="Hemphill L."/>
            <person name="Shang Y."/>
            <person name="Youmans B."/>
            <person name="Ayvaz T."/>
            <person name="Ross M."/>
            <person name="Santibanez J."/>
            <person name="Aqrawi P."/>
            <person name="Gross S."/>
            <person name="Joshi V."/>
            <person name="Fowler G."/>
            <person name="Nazareth L."/>
            <person name="Reid J."/>
            <person name="Worley K."/>
            <person name="Petrosino J."/>
            <person name="Highlander S."/>
            <person name="Gibbs R."/>
        </authorList>
    </citation>
    <scope>NUCLEOTIDE SEQUENCE [LARGE SCALE GENOMIC DNA]</scope>
    <source>
        <strain evidence="1 2">ATCC 51599</strain>
    </source>
</reference>
<organism evidence="1 2">
    <name type="scientific">Lautropia mirabilis ATCC 51599</name>
    <dbReference type="NCBI Taxonomy" id="887898"/>
    <lineage>
        <taxon>Bacteria</taxon>
        <taxon>Pseudomonadati</taxon>
        <taxon>Pseudomonadota</taxon>
        <taxon>Betaproteobacteria</taxon>
        <taxon>Burkholderiales</taxon>
        <taxon>Burkholderiaceae</taxon>
        <taxon>Lautropia</taxon>
    </lineage>
</organism>